<feature type="transmembrane region" description="Helical" evidence="2">
    <location>
        <begin position="126"/>
        <end position="144"/>
    </location>
</feature>
<evidence type="ECO:0000256" key="1">
    <source>
        <dbReference type="SAM" id="MobiDB-lite"/>
    </source>
</evidence>
<keyword evidence="2" id="KW-1133">Transmembrane helix</keyword>
<reference evidence="3 4" key="1">
    <citation type="submission" date="2024-09" db="EMBL/GenBank/DDBJ databases">
        <title>Rethinking Asexuality: The Enigmatic Case of Functional Sexual Genes in Lepraria (Stereocaulaceae).</title>
        <authorList>
            <person name="Doellman M."/>
            <person name="Sun Y."/>
            <person name="Barcenas-Pena A."/>
            <person name="Lumbsch H.T."/>
            <person name="Grewe F."/>
        </authorList>
    </citation>
    <scope>NUCLEOTIDE SEQUENCE [LARGE SCALE GENOMIC DNA]</scope>
    <source>
        <strain evidence="3 4">Mercado 3170</strain>
    </source>
</reference>
<organism evidence="3 4">
    <name type="scientific">Stereocaulon virgatum</name>
    <dbReference type="NCBI Taxonomy" id="373712"/>
    <lineage>
        <taxon>Eukaryota</taxon>
        <taxon>Fungi</taxon>
        <taxon>Dikarya</taxon>
        <taxon>Ascomycota</taxon>
        <taxon>Pezizomycotina</taxon>
        <taxon>Lecanoromycetes</taxon>
        <taxon>OSLEUM clade</taxon>
        <taxon>Lecanoromycetidae</taxon>
        <taxon>Lecanorales</taxon>
        <taxon>Lecanorineae</taxon>
        <taxon>Stereocaulaceae</taxon>
        <taxon>Stereocaulon</taxon>
    </lineage>
</organism>
<feature type="region of interest" description="Disordered" evidence="1">
    <location>
        <begin position="1"/>
        <end position="22"/>
    </location>
</feature>
<keyword evidence="2" id="KW-0812">Transmembrane</keyword>
<evidence type="ECO:0000313" key="3">
    <source>
        <dbReference type="EMBL" id="KAL2042682.1"/>
    </source>
</evidence>
<dbReference type="Proteomes" id="UP001590950">
    <property type="component" value="Unassembled WGS sequence"/>
</dbReference>
<feature type="compositionally biased region" description="Basic and acidic residues" evidence="1">
    <location>
        <begin position="7"/>
        <end position="22"/>
    </location>
</feature>
<feature type="transmembrane region" description="Helical" evidence="2">
    <location>
        <begin position="33"/>
        <end position="54"/>
    </location>
</feature>
<dbReference type="EMBL" id="JBEFKJ010000013">
    <property type="protein sequence ID" value="KAL2042682.1"/>
    <property type="molecule type" value="Genomic_DNA"/>
</dbReference>
<feature type="transmembrane region" description="Helical" evidence="2">
    <location>
        <begin position="151"/>
        <end position="170"/>
    </location>
</feature>
<comment type="caution">
    <text evidence="3">The sequence shown here is derived from an EMBL/GenBank/DDBJ whole genome shotgun (WGS) entry which is preliminary data.</text>
</comment>
<protein>
    <submittedName>
        <fullName evidence="3">Uncharacterized protein</fullName>
    </submittedName>
</protein>
<proteinExistence type="predicted"/>
<accession>A0ABR4A9X9</accession>
<evidence type="ECO:0000313" key="4">
    <source>
        <dbReference type="Proteomes" id="UP001590950"/>
    </source>
</evidence>
<name>A0ABR4A9X9_9LECA</name>
<evidence type="ECO:0000256" key="2">
    <source>
        <dbReference type="SAM" id="Phobius"/>
    </source>
</evidence>
<keyword evidence="2" id="KW-0472">Membrane</keyword>
<gene>
    <name evidence="3" type="ORF">N7G274_004441</name>
</gene>
<keyword evidence="4" id="KW-1185">Reference proteome</keyword>
<sequence>MMPRCNSTERPKPPEPDQYAEKKKTVVNTSPRLAFFYDLIHLFPVFVYVLLVTVNLKAVYIGPALEFQSCTTTDSLAALQGPAKVQELSGIASMTTIVFDIVLHQMLHGEGLPLGLDRLVSSGLSFSRFDFLYSMATWVWLWSVSAKGRRALVVFGVTITALLALVVRPARAVLMLPRHG</sequence>